<evidence type="ECO:0000256" key="1">
    <source>
        <dbReference type="ARBA" id="ARBA00006135"/>
    </source>
</evidence>
<dbReference type="OrthoDB" id="9815808at2"/>
<dbReference type="Proteomes" id="UP000266385">
    <property type="component" value="Unassembled WGS sequence"/>
</dbReference>
<comment type="caution">
    <text evidence="4">The sequence shown here is derived from an EMBL/GenBank/DDBJ whole genome shotgun (WGS) entry which is preliminary data.</text>
</comment>
<feature type="signal peptide" evidence="3">
    <location>
        <begin position="1"/>
        <end position="18"/>
    </location>
</feature>
<dbReference type="CDD" id="cd06911">
    <property type="entry name" value="VirB9_CagX_TrbG"/>
    <property type="match status" value="1"/>
</dbReference>
<dbReference type="InterPro" id="IPR038161">
    <property type="entry name" value="VirB9/CagX/TrbG_C_sf"/>
</dbReference>
<dbReference type="InterPro" id="IPR014142">
    <property type="entry name" value="TrbG_Ti"/>
</dbReference>
<evidence type="ECO:0000256" key="2">
    <source>
        <dbReference type="ARBA" id="ARBA00022729"/>
    </source>
</evidence>
<keyword evidence="2 3" id="KW-0732">Signal</keyword>
<evidence type="ECO:0000256" key="3">
    <source>
        <dbReference type="SAM" id="SignalP"/>
    </source>
</evidence>
<evidence type="ECO:0000313" key="4">
    <source>
        <dbReference type="EMBL" id="RIJ30428.1"/>
    </source>
</evidence>
<sequence length="332" mass="36919">MIRTLVIIGALVSLGACASTNPHDNFVLDDAEFMEAVYLADDPNRTPLIIERIEPLAMAGQLKPLTELPIAAVPELKPYEAIDEANRSAAVEPDATSFINAIQIYPYTIGALYQVYTAPEQVTDIALQPGEELMSVSAGDTVRWVLGDTVSGSGDASQTHILVKPIASGLKTNLIITTSKRTYHIEMTSFRETYMAAVSWRYPHEELVAARGDAARRQAQGRTVIDRGLSLDRINFRYEIKGDEPHWRPLRAFDDGRKVYIQFPSRLDQGEAPPLFVVGRNGDSQLVNYRINGSYYIVDRLFAVAELRLGEDDQEVVRIERTAAPRNWKAGL</sequence>
<organism evidence="4 5">
    <name type="scientific">Henriciella mobilis</name>
    <dbReference type="NCBI Taxonomy" id="2305467"/>
    <lineage>
        <taxon>Bacteria</taxon>
        <taxon>Pseudomonadati</taxon>
        <taxon>Pseudomonadota</taxon>
        <taxon>Alphaproteobacteria</taxon>
        <taxon>Hyphomonadales</taxon>
        <taxon>Hyphomonadaceae</taxon>
        <taxon>Henriciella</taxon>
    </lineage>
</organism>
<gene>
    <name evidence="4" type="primary">trbG</name>
    <name evidence="4" type="ORF">D1223_07285</name>
</gene>
<dbReference type="RefSeq" id="WP_119375744.1">
    <property type="nucleotide sequence ID" value="NZ_QWFX01000006.1"/>
</dbReference>
<evidence type="ECO:0000313" key="5">
    <source>
        <dbReference type="Proteomes" id="UP000266385"/>
    </source>
</evidence>
<feature type="chain" id="PRO_5017345419" evidence="3">
    <location>
        <begin position="19"/>
        <end position="332"/>
    </location>
</feature>
<protein>
    <submittedName>
        <fullName evidence="4">P-type conjugative transfer protein TrbG</fullName>
    </submittedName>
</protein>
<accession>A0A399RGE0</accession>
<reference evidence="4 5" key="1">
    <citation type="submission" date="2018-08" db="EMBL/GenBank/DDBJ databases">
        <title>Henriciella mobilis sp. nov., isolated from seawater.</title>
        <authorList>
            <person name="Cheng H."/>
            <person name="Wu Y.-H."/>
            <person name="Xu X.-W."/>
            <person name="Guo L.-L."/>
        </authorList>
    </citation>
    <scope>NUCLEOTIDE SEQUENCE [LARGE SCALE GENOMIC DNA]</scope>
    <source>
        <strain evidence="4 5">JN25</strain>
    </source>
</reference>
<keyword evidence="5" id="KW-1185">Reference proteome</keyword>
<name>A0A399RGE0_9PROT</name>
<dbReference type="InterPro" id="IPR033645">
    <property type="entry name" value="VirB9/CagX/TrbG_C"/>
</dbReference>
<dbReference type="AlphaFoldDB" id="A0A399RGE0"/>
<comment type="similarity">
    <text evidence="1">Belongs to the TrbG/VirB9 family.</text>
</comment>
<dbReference type="Gene3D" id="2.60.40.2500">
    <property type="match status" value="1"/>
</dbReference>
<proteinExistence type="inferred from homology"/>
<dbReference type="EMBL" id="QWFX01000006">
    <property type="protein sequence ID" value="RIJ30428.1"/>
    <property type="molecule type" value="Genomic_DNA"/>
</dbReference>
<dbReference type="InterPro" id="IPR010258">
    <property type="entry name" value="Conjugal_tfr_TrbG/VirB9/CagX"/>
</dbReference>
<dbReference type="PROSITE" id="PS51257">
    <property type="entry name" value="PROKAR_LIPOPROTEIN"/>
    <property type="match status" value="1"/>
</dbReference>
<dbReference type="Pfam" id="PF03524">
    <property type="entry name" value="CagX"/>
    <property type="match status" value="1"/>
</dbReference>
<dbReference type="NCBIfam" id="TIGR02775">
    <property type="entry name" value="TrbG_Ti"/>
    <property type="match status" value="1"/>
</dbReference>